<evidence type="ECO:0000256" key="4">
    <source>
        <dbReference type="ARBA" id="ARBA00023004"/>
    </source>
</evidence>
<evidence type="ECO:0000256" key="2">
    <source>
        <dbReference type="ARBA" id="ARBA00011738"/>
    </source>
</evidence>
<dbReference type="InterPro" id="IPR008275">
    <property type="entry name" value="CoA_E_activase_dom"/>
</dbReference>
<dbReference type="InterPro" id="IPR002731">
    <property type="entry name" value="ATPase_BadF"/>
</dbReference>
<dbReference type="PANTHER" id="PTHR32329">
    <property type="entry name" value="BIFUNCTIONAL PROTEIN [INCLUDES 2-HYDROXYACYL-COA DEHYDRATASE (N-TER) AND ITS ACTIVATOR DOMAIN (C_TERM)-RELATED"/>
    <property type="match status" value="1"/>
</dbReference>
<proteinExistence type="predicted"/>
<comment type="subunit">
    <text evidence="2">Homodimer.</text>
</comment>
<feature type="domain" description="ATPase BadF/BadG/BcrA/BcrD type" evidence="6">
    <location>
        <begin position="6"/>
        <end position="254"/>
    </location>
</feature>
<evidence type="ECO:0000313" key="7">
    <source>
        <dbReference type="EMBL" id="BEQ13842.1"/>
    </source>
</evidence>
<dbReference type="GO" id="GO:0046872">
    <property type="term" value="F:metal ion binding"/>
    <property type="evidence" value="ECO:0007669"/>
    <property type="project" value="UniProtKB-KW"/>
</dbReference>
<name>A0AAU9F164_9BACT</name>
<comment type="cofactor">
    <cofactor evidence="1">
        <name>[4Fe-4S] cluster</name>
        <dbReference type="ChEBI" id="CHEBI:49883"/>
    </cofactor>
</comment>
<dbReference type="Pfam" id="PF01869">
    <property type="entry name" value="BcrAD_BadFG"/>
    <property type="match status" value="1"/>
</dbReference>
<dbReference type="Gene3D" id="3.30.420.40">
    <property type="match status" value="2"/>
</dbReference>
<evidence type="ECO:0000256" key="3">
    <source>
        <dbReference type="ARBA" id="ARBA00022723"/>
    </source>
</evidence>
<dbReference type="NCBIfam" id="TIGR00241">
    <property type="entry name" value="CoA_E_activ"/>
    <property type="match status" value="1"/>
</dbReference>
<accession>A0AAU9F164</accession>
<dbReference type="InterPro" id="IPR043129">
    <property type="entry name" value="ATPase_NBD"/>
</dbReference>
<organism evidence="7 8">
    <name type="scientific">Desulfoferula mesophila</name>
    <dbReference type="NCBI Taxonomy" id="3058419"/>
    <lineage>
        <taxon>Bacteria</taxon>
        <taxon>Pseudomonadati</taxon>
        <taxon>Thermodesulfobacteriota</taxon>
        <taxon>Desulfarculia</taxon>
        <taxon>Desulfarculales</taxon>
        <taxon>Desulfarculaceae</taxon>
        <taxon>Desulfoferula</taxon>
    </lineage>
</organism>
<evidence type="ECO:0000259" key="6">
    <source>
        <dbReference type="Pfam" id="PF01869"/>
    </source>
</evidence>
<sequence>MSYFAGIDVGSLSSDAAVIDQDGDLKGWSVTETGAHSTNASEAALDAALAMAGLGRDDLSFVVATGYGRAAVPLAGKKVTEISCHALGAHSLFPDVGTVIDIGGQDSKVIRLGPGGKVTDFVMNDKCAAGTGRFLEVMAAKLGVGLDDLGRLSLAADGEVGISSVCTVFAESEVVSLVARNQPIAQIIKGLHRSVVNRVAAMTGNIGVQPRVIMSGGVAKNAGVVALMAERLGVEIAVPEEPQIVGALGAALMAKREAQ</sequence>
<keyword evidence="8" id="KW-1185">Reference proteome</keyword>
<dbReference type="AlphaFoldDB" id="A0AAU9F164"/>
<gene>
    <name evidence="7" type="ORF">FAK_09080</name>
</gene>
<evidence type="ECO:0000256" key="1">
    <source>
        <dbReference type="ARBA" id="ARBA00001966"/>
    </source>
</evidence>
<dbReference type="CDD" id="cd24036">
    <property type="entry name" value="ASKHA_NBD_BcrAD_BadFG_HgdC_HadI"/>
    <property type="match status" value="1"/>
</dbReference>
<keyword evidence="5" id="KW-0411">Iron-sulfur</keyword>
<evidence type="ECO:0000313" key="8">
    <source>
        <dbReference type="Proteomes" id="UP001366166"/>
    </source>
</evidence>
<dbReference type="Proteomes" id="UP001366166">
    <property type="component" value="Chromosome"/>
</dbReference>
<dbReference type="FunFam" id="3.30.420.40:FF:000217">
    <property type="entry name" value="2-hydroxyisocaproyl-CoA dehydratase activator"/>
    <property type="match status" value="1"/>
</dbReference>
<dbReference type="InterPro" id="IPR051805">
    <property type="entry name" value="Dehydratase_Activator_Redct"/>
</dbReference>
<reference evidence="8" key="1">
    <citation type="journal article" date="2023" name="Arch. Microbiol.">
        <title>Desulfoferula mesophilus gen. nov. sp. nov., a mesophilic sulfate-reducing bacterium isolated from a brackish lake sediment.</title>
        <authorList>
            <person name="Watanabe T."/>
            <person name="Yabe T."/>
            <person name="Tsuji J.M."/>
            <person name="Fukui M."/>
        </authorList>
    </citation>
    <scope>NUCLEOTIDE SEQUENCE [LARGE SCALE GENOMIC DNA]</scope>
    <source>
        <strain evidence="8">12FAK</strain>
    </source>
</reference>
<evidence type="ECO:0000256" key="5">
    <source>
        <dbReference type="ARBA" id="ARBA00023014"/>
    </source>
</evidence>
<dbReference type="GO" id="GO:0051536">
    <property type="term" value="F:iron-sulfur cluster binding"/>
    <property type="evidence" value="ECO:0007669"/>
    <property type="project" value="UniProtKB-KW"/>
</dbReference>
<protein>
    <submittedName>
        <fullName evidence="7">2-hydroxyglutaryl-CoA dehydratase</fullName>
    </submittedName>
</protein>
<keyword evidence="3" id="KW-0479">Metal-binding</keyword>
<dbReference type="PANTHER" id="PTHR32329:SF2">
    <property type="entry name" value="BIFUNCTIONAL PROTEIN [INCLUDES 2-HYDROXYACYL-COA DEHYDRATASE (N-TER) AND ITS ACTIVATOR DOMAIN (C_TERM)"/>
    <property type="match status" value="1"/>
</dbReference>
<dbReference type="EMBL" id="AP028679">
    <property type="protein sequence ID" value="BEQ13842.1"/>
    <property type="molecule type" value="Genomic_DNA"/>
</dbReference>
<keyword evidence="4" id="KW-0408">Iron</keyword>
<dbReference type="RefSeq" id="WP_338605586.1">
    <property type="nucleotide sequence ID" value="NZ_AP028679.1"/>
</dbReference>
<dbReference type="SUPFAM" id="SSF53067">
    <property type="entry name" value="Actin-like ATPase domain"/>
    <property type="match status" value="1"/>
</dbReference>
<dbReference type="KEGG" id="dmp:FAK_09080"/>